<dbReference type="AlphaFoldDB" id="A0AA38PFN6"/>
<feature type="compositionally biased region" description="Low complexity" evidence="1">
    <location>
        <begin position="1115"/>
        <end position="1124"/>
    </location>
</feature>
<feature type="region of interest" description="Disordered" evidence="1">
    <location>
        <begin position="974"/>
        <end position="1043"/>
    </location>
</feature>
<evidence type="ECO:0000313" key="3">
    <source>
        <dbReference type="Proteomes" id="UP001163846"/>
    </source>
</evidence>
<feature type="region of interest" description="Disordered" evidence="1">
    <location>
        <begin position="57"/>
        <end position="87"/>
    </location>
</feature>
<protein>
    <submittedName>
        <fullName evidence="2">Uncharacterized protein</fullName>
    </submittedName>
</protein>
<accession>A0AA38PFN6</accession>
<gene>
    <name evidence="2" type="ORF">F5878DRAFT_439487</name>
</gene>
<organism evidence="2 3">
    <name type="scientific">Lentinula raphanica</name>
    <dbReference type="NCBI Taxonomy" id="153919"/>
    <lineage>
        <taxon>Eukaryota</taxon>
        <taxon>Fungi</taxon>
        <taxon>Dikarya</taxon>
        <taxon>Basidiomycota</taxon>
        <taxon>Agaricomycotina</taxon>
        <taxon>Agaricomycetes</taxon>
        <taxon>Agaricomycetidae</taxon>
        <taxon>Agaricales</taxon>
        <taxon>Marasmiineae</taxon>
        <taxon>Omphalotaceae</taxon>
        <taxon>Lentinula</taxon>
    </lineage>
</organism>
<comment type="caution">
    <text evidence="2">The sequence shown here is derived from an EMBL/GenBank/DDBJ whole genome shotgun (WGS) entry which is preliminary data.</text>
</comment>
<sequence length="1171" mass="128420">MKIPTLRIKRITNLFKRLRDIQLPREPHPYYTPAHDHLGTASHVPPPDGPIYKADAASHVSHIRTGRRSSSGSAFEDRSKYPSGSAARYLPPLSGSLNITDGSSYTTHHLPGRRSSFAFDGRRHSFGPDGIPLDESLPHTNRIGGPGPSIMEGAQHYPVEDNGGHPPFQRPYHVLEPRKSILNLGQRISVHLGDHVIFPTGNSDYLILLEESIPNSNPKALGAGEMRIVSSSPNVVLESGRRVVLVLGDAMGEGNEYIARVVNRYAMARHEGQTQNMARHVHVPPSIVGIPDASPIAEEHMPSSGLRGPGDQQGSERLSERNDRSNTYLANALPLRRIDKEKARVMDQDSVIMPSGSALRTSPATSSDIANMSLLNTPDPQQAEHFHELLSQLPSTRITEIIHESPHEAASENPTNIEEGMRPSENEGVPLQRVDKGKARAIEPNVSDIGGSSSGFPVYNGASSTANVAREITPNTLLQRQRLNEILAPSKTDWSTTPSRLSPGFQPHATYHSDPARHHVQDGPVVSNPDNINSSVPPYPPGLPHPTSLVSTQMGATTGRPHGILWSAFTPKTLNETPRQASGIASPPNKTMSNLFSHTMSGPASPTTPASNARKVFEQRSAWRRLNSPYNRASVETVRATRYPDQSPAGRHTQQWSHPAMQTDRIPFPHNVRVGDNIAGEARPDMRTVQNPLQVQSRNIVPHDDMNLYRHDNAPASTSFEGRIRPVYNYHPVNQQLATQYHSNGQSMVERSRPGPSIISHPQLHAQQSREIRRMPRYQWSQGSSGYIDRPRVFTRQLVSSNDVPYRSPKQLPLQQAGYVPTQREPTFYTSTIPHEPLHFRGPQTTERSAPIHIAEGHRTRSANYETDSDARVRELLNFPAEIPVETDLSTPTPKAQFNPGGARTSYATNDSSMLNAQYQPFQMDHYVQPPGVHSERFHLPHPHIGIPKPATNDTNSSHNFVGAWPRTQLYTPAQVPAWPPQPIVPPARIEDEGPPPPPHGSPLPLPPVSPDFQSQSASSSPDMNSMSNSPVAQSAPRRPAYPLTGSHEALAVQSTIPFPSLSAGRGSAVSDPGQEFVPNVHTVGTSHVAASVTASNHSDVVLTQGNDNEQREGLTASSSTLATSHHRSTDHPVYDSPQSIPDHEAKNLFDEHNVHQVGYAPPEYMESLLS</sequence>
<proteinExistence type="predicted"/>
<feature type="compositionally biased region" description="Pro residues" evidence="1">
    <location>
        <begin position="995"/>
        <end position="1010"/>
    </location>
</feature>
<evidence type="ECO:0000256" key="1">
    <source>
        <dbReference type="SAM" id="MobiDB-lite"/>
    </source>
</evidence>
<reference evidence="2" key="1">
    <citation type="submission" date="2022-08" db="EMBL/GenBank/DDBJ databases">
        <authorList>
            <consortium name="DOE Joint Genome Institute"/>
            <person name="Min B."/>
            <person name="Riley R."/>
            <person name="Sierra-Patev S."/>
            <person name="Naranjo-Ortiz M."/>
            <person name="Looney B."/>
            <person name="Konkel Z."/>
            <person name="Slot J.C."/>
            <person name="Sakamoto Y."/>
            <person name="Steenwyk J.L."/>
            <person name="Rokas A."/>
            <person name="Carro J."/>
            <person name="Camarero S."/>
            <person name="Ferreira P."/>
            <person name="Molpeceres G."/>
            <person name="Ruiz-Duenas F.J."/>
            <person name="Serrano A."/>
            <person name="Henrissat B."/>
            <person name="Drula E."/>
            <person name="Hughes K.W."/>
            <person name="Mata J.L."/>
            <person name="Ishikawa N.K."/>
            <person name="Vargas-Isla R."/>
            <person name="Ushijima S."/>
            <person name="Smith C.A."/>
            <person name="Ahrendt S."/>
            <person name="Andreopoulos W."/>
            <person name="He G."/>
            <person name="Labutti K."/>
            <person name="Lipzen A."/>
            <person name="Ng V."/>
            <person name="Sandor L."/>
            <person name="Barry K."/>
            <person name="Martinez A.T."/>
            <person name="Xiao Y."/>
            <person name="Gibbons J.G."/>
            <person name="Terashima K."/>
            <person name="Hibbett D.S."/>
            <person name="Grigoriev I.V."/>
        </authorList>
    </citation>
    <scope>NUCLEOTIDE SEQUENCE</scope>
    <source>
        <strain evidence="2">TFB9207</strain>
    </source>
</reference>
<evidence type="ECO:0000313" key="2">
    <source>
        <dbReference type="EMBL" id="KAJ3841871.1"/>
    </source>
</evidence>
<feature type="region of interest" description="Disordered" evidence="1">
    <location>
        <begin position="1106"/>
        <end position="1150"/>
    </location>
</feature>
<feature type="region of interest" description="Disordered" evidence="1">
    <location>
        <begin position="406"/>
        <end position="434"/>
    </location>
</feature>
<feature type="region of interest" description="Disordered" evidence="1">
    <location>
        <begin position="279"/>
        <end position="328"/>
    </location>
</feature>
<feature type="compositionally biased region" description="Low complexity" evidence="1">
    <location>
        <begin position="1011"/>
        <end position="1030"/>
    </location>
</feature>
<dbReference type="Proteomes" id="UP001163846">
    <property type="component" value="Unassembled WGS sequence"/>
</dbReference>
<keyword evidence="3" id="KW-1185">Reference proteome</keyword>
<name>A0AA38PFN6_9AGAR</name>
<dbReference type="EMBL" id="MU806025">
    <property type="protein sequence ID" value="KAJ3841871.1"/>
    <property type="molecule type" value="Genomic_DNA"/>
</dbReference>